<proteinExistence type="predicted"/>
<reference evidence="1" key="1">
    <citation type="journal article" date="2023" name="Plant J.">
        <title>Genome sequences and population genomics provide insights into the demographic history, inbreeding, and mutation load of two 'living fossil' tree species of Dipteronia.</title>
        <authorList>
            <person name="Feng Y."/>
            <person name="Comes H.P."/>
            <person name="Chen J."/>
            <person name="Zhu S."/>
            <person name="Lu R."/>
            <person name="Zhang X."/>
            <person name="Li P."/>
            <person name="Qiu J."/>
            <person name="Olsen K.M."/>
            <person name="Qiu Y."/>
        </authorList>
    </citation>
    <scope>NUCLEOTIDE SEQUENCE</scope>
    <source>
        <strain evidence="1">KIB01</strain>
    </source>
</reference>
<protein>
    <submittedName>
        <fullName evidence="1">Uncharacterized protein</fullName>
    </submittedName>
</protein>
<accession>A0AAD9X4X6</accession>
<organism evidence="1 2">
    <name type="scientific">Dipteronia dyeriana</name>
    <dbReference type="NCBI Taxonomy" id="168575"/>
    <lineage>
        <taxon>Eukaryota</taxon>
        <taxon>Viridiplantae</taxon>
        <taxon>Streptophyta</taxon>
        <taxon>Embryophyta</taxon>
        <taxon>Tracheophyta</taxon>
        <taxon>Spermatophyta</taxon>
        <taxon>Magnoliopsida</taxon>
        <taxon>eudicotyledons</taxon>
        <taxon>Gunneridae</taxon>
        <taxon>Pentapetalae</taxon>
        <taxon>rosids</taxon>
        <taxon>malvids</taxon>
        <taxon>Sapindales</taxon>
        <taxon>Sapindaceae</taxon>
        <taxon>Hippocastanoideae</taxon>
        <taxon>Acereae</taxon>
        <taxon>Dipteronia</taxon>
    </lineage>
</organism>
<comment type="caution">
    <text evidence="1">The sequence shown here is derived from an EMBL/GenBank/DDBJ whole genome shotgun (WGS) entry which is preliminary data.</text>
</comment>
<gene>
    <name evidence="1" type="ORF">Ddye_012715</name>
</gene>
<dbReference type="EMBL" id="JANJYI010000004">
    <property type="protein sequence ID" value="KAK2652859.1"/>
    <property type="molecule type" value="Genomic_DNA"/>
</dbReference>
<dbReference type="PANTHER" id="PTHR31973:SF195">
    <property type="entry name" value="MUDR FAMILY TRANSPOSASE"/>
    <property type="match status" value="1"/>
</dbReference>
<name>A0AAD9X4X6_9ROSI</name>
<keyword evidence="2" id="KW-1185">Reference proteome</keyword>
<dbReference type="PANTHER" id="PTHR31973">
    <property type="entry name" value="POLYPROTEIN, PUTATIVE-RELATED"/>
    <property type="match status" value="1"/>
</dbReference>
<evidence type="ECO:0000313" key="2">
    <source>
        <dbReference type="Proteomes" id="UP001280121"/>
    </source>
</evidence>
<evidence type="ECO:0000313" key="1">
    <source>
        <dbReference type="EMBL" id="KAK2652859.1"/>
    </source>
</evidence>
<dbReference type="AlphaFoldDB" id="A0AAD9X4X6"/>
<sequence>MSYNRAYKFKDGTLQNVFGDPWESFKMLPTYFHMLDKCNPGTITKIETDRKNLFKYGFMALGACIDGFNTVIRQVIVNEETHLKSKTRGVLLVTVCKDDNKMIYPLVFRPIPSALSRGQYS</sequence>
<dbReference type="Proteomes" id="UP001280121">
    <property type="component" value="Unassembled WGS sequence"/>
</dbReference>